<evidence type="ECO:0000256" key="3">
    <source>
        <dbReference type="ARBA" id="ARBA00022692"/>
    </source>
</evidence>
<dbReference type="SUPFAM" id="SSF81342">
    <property type="entry name" value="Transmembrane di-heme cytochromes"/>
    <property type="match status" value="1"/>
</dbReference>
<keyword evidence="5 7" id="KW-0472">Membrane</keyword>
<feature type="transmembrane region" description="Helical" evidence="7">
    <location>
        <begin position="38"/>
        <end position="61"/>
    </location>
</feature>
<evidence type="ECO:0000256" key="7">
    <source>
        <dbReference type="SAM" id="Phobius"/>
    </source>
</evidence>
<feature type="compositionally biased region" description="Polar residues" evidence="6">
    <location>
        <begin position="250"/>
        <end position="261"/>
    </location>
</feature>
<evidence type="ECO:0000259" key="8">
    <source>
        <dbReference type="Pfam" id="PF01292"/>
    </source>
</evidence>
<keyword evidence="4 7" id="KW-1133">Transmembrane helix</keyword>
<evidence type="ECO:0000313" key="10">
    <source>
        <dbReference type="Proteomes" id="UP000326202"/>
    </source>
</evidence>
<dbReference type="EMBL" id="CP042906">
    <property type="protein sequence ID" value="QEX17494.1"/>
    <property type="molecule type" value="Genomic_DNA"/>
</dbReference>
<reference evidence="9 10" key="1">
    <citation type="submission" date="2019-08" db="EMBL/GenBank/DDBJ databases">
        <title>Hyperibacter terrae gen. nov., sp. nov. and Hyperibacter viscosus sp. nov., two new members in the family Rhodospirillaceae isolated from the rhizosphere of Hypericum perforatum.</title>
        <authorList>
            <person name="Noviana Z."/>
        </authorList>
    </citation>
    <scope>NUCLEOTIDE SEQUENCE [LARGE SCALE GENOMIC DNA]</scope>
    <source>
        <strain evidence="9 10">R5913</strain>
    </source>
</reference>
<dbReference type="KEGG" id="htq:FRZ44_27940"/>
<evidence type="ECO:0000256" key="2">
    <source>
        <dbReference type="ARBA" id="ARBA00022475"/>
    </source>
</evidence>
<dbReference type="PANTHER" id="PTHR30485:SF2">
    <property type="entry name" value="BLL0597 PROTEIN"/>
    <property type="match status" value="1"/>
</dbReference>
<keyword evidence="3 7" id="KW-0812">Transmembrane</keyword>
<dbReference type="InterPro" id="IPR016174">
    <property type="entry name" value="Di-haem_cyt_TM"/>
</dbReference>
<feature type="domain" description="Cytochrome b561 bacterial/Ni-hydrogenase" evidence="8">
    <location>
        <begin position="8"/>
        <end position="184"/>
    </location>
</feature>
<dbReference type="Gene3D" id="1.20.950.20">
    <property type="entry name" value="Transmembrane di-heme cytochromes, Chain C"/>
    <property type="match status" value="1"/>
</dbReference>
<accession>A0A5J6MJ67</accession>
<evidence type="ECO:0000256" key="5">
    <source>
        <dbReference type="ARBA" id="ARBA00023136"/>
    </source>
</evidence>
<dbReference type="AlphaFoldDB" id="A0A5J6MJ67"/>
<proteinExistence type="predicted"/>
<keyword evidence="2" id="KW-1003">Cell membrane</keyword>
<dbReference type="GO" id="GO:0020037">
    <property type="term" value="F:heme binding"/>
    <property type="evidence" value="ECO:0007669"/>
    <property type="project" value="TreeGrafter"/>
</dbReference>
<feature type="transmembrane region" description="Helical" evidence="7">
    <location>
        <begin position="15"/>
        <end position="31"/>
    </location>
</feature>
<dbReference type="Pfam" id="PF01292">
    <property type="entry name" value="Ni_hydr_CYTB"/>
    <property type="match status" value="1"/>
</dbReference>
<sequence length="261" mass="28142">MSNASVRVWDLPTRIFHWLLAASVLVAYITGGERGTAFVLHVGAGHLILLLLLFRILWGFIGSPYSRFADFVYSWRSTLTYLKDVVRLRPTHFVGHNPLGGLMVLAMFLLLLAIVGTGLSSAAARGYQAGAPLIAAMGSGSRAMGDIHETLGSLIMILAGIHVAAVFAHWLFARENLVRAMVTGRKRLARESTAVDRPFAGRARLAIMAVLVLVTAVGLFGQFDATVLSTRPTQPLSQTGEAASSDMADEQTQNPDSEIPE</sequence>
<evidence type="ECO:0000256" key="1">
    <source>
        <dbReference type="ARBA" id="ARBA00004651"/>
    </source>
</evidence>
<evidence type="ECO:0000313" key="9">
    <source>
        <dbReference type="EMBL" id="QEX17494.1"/>
    </source>
</evidence>
<dbReference type="InterPro" id="IPR051542">
    <property type="entry name" value="Hydrogenase_cytochrome"/>
</dbReference>
<dbReference type="InterPro" id="IPR011577">
    <property type="entry name" value="Cyt_b561_bac/Ni-Hgenase"/>
</dbReference>
<dbReference type="GO" id="GO:0005886">
    <property type="term" value="C:plasma membrane"/>
    <property type="evidence" value="ECO:0007669"/>
    <property type="project" value="UniProtKB-SubCell"/>
</dbReference>
<feature type="transmembrane region" description="Helical" evidence="7">
    <location>
        <begin position="205"/>
        <end position="223"/>
    </location>
</feature>
<dbReference type="GO" id="GO:0022904">
    <property type="term" value="P:respiratory electron transport chain"/>
    <property type="evidence" value="ECO:0007669"/>
    <property type="project" value="InterPro"/>
</dbReference>
<dbReference type="Proteomes" id="UP000326202">
    <property type="component" value="Chromosome"/>
</dbReference>
<comment type="subcellular location">
    <subcellularLocation>
        <location evidence="1">Cell membrane</location>
        <topology evidence="1">Multi-pass membrane protein</topology>
    </subcellularLocation>
</comment>
<name>A0A5J6MJ67_9PROT</name>
<protein>
    <submittedName>
        <fullName evidence="9">Nickel-dependent hydrogenase b-type cytochrome subunit</fullName>
    </submittedName>
</protein>
<keyword evidence="10" id="KW-1185">Reference proteome</keyword>
<evidence type="ECO:0000256" key="6">
    <source>
        <dbReference type="SAM" id="MobiDB-lite"/>
    </source>
</evidence>
<dbReference type="GO" id="GO:0009055">
    <property type="term" value="F:electron transfer activity"/>
    <property type="evidence" value="ECO:0007669"/>
    <property type="project" value="InterPro"/>
</dbReference>
<organism evidence="9 10">
    <name type="scientific">Hypericibacter terrae</name>
    <dbReference type="NCBI Taxonomy" id="2602015"/>
    <lineage>
        <taxon>Bacteria</taxon>
        <taxon>Pseudomonadati</taxon>
        <taxon>Pseudomonadota</taxon>
        <taxon>Alphaproteobacteria</taxon>
        <taxon>Rhodospirillales</taxon>
        <taxon>Dongiaceae</taxon>
        <taxon>Hypericibacter</taxon>
    </lineage>
</organism>
<evidence type="ECO:0000256" key="4">
    <source>
        <dbReference type="ARBA" id="ARBA00022989"/>
    </source>
</evidence>
<dbReference type="PANTHER" id="PTHR30485">
    <property type="entry name" value="NI/FE-HYDROGENASE 1 B-TYPE CYTOCHROME SUBUNIT"/>
    <property type="match status" value="1"/>
</dbReference>
<gene>
    <name evidence="9" type="ORF">FRZ44_27940</name>
</gene>
<feature type="region of interest" description="Disordered" evidence="6">
    <location>
        <begin position="232"/>
        <end position="261"/>
    </location>
</feature>
<feature type="transmembrane region" description="Helical" evidence="7">
    <location>
        <begin position="151"/>
        <end position="172"/>
    </location>
</feature>
<feature type="compositionally biased region" description="Polar residues" evidence="6">
    <location>
        <begin position="232"/>
        <end position="242"/>
    </location>
</feature>
<feature type="transmembrane region" description="Helical" evidence="7">
    <location>
        <begin position="99"/>
        <end position="119"/>
    </location>
</feature>